<dbReference type="EMBL" id="JAKZMO010000001">
    <property type="protein sequence ID" value="MDG5481233.1"/>
    <property type="molecule type" value="Genomic_DNA"/>
</dbReference>
<accession>A0ABT6GIM4</accession>
<organism evidence="3 4">
    <name type="scientific">Mycolicibacterium gadium</name>
    <name type="common">Mycobacterium gadium</name>
    <dbReference type="NCBI Taxonomy" id="1794"/>
    <lineage>
        <taxon>Bacteria</taxon>
        <taxon>Bacillati</taxon>
        <taxon>Actinomycetota</taxon>
        <taxon>Actinomycetes</taxon>
        <taxon>Mycobacteriales</taxon>
        <taxon>Mycobacteriaceae</taxon>
        <taxon>Mycolicibacterium</taxon>
    </lineage>
</organism>
<dbReference type="InterPro" id="IPR050491">
    <property type="entry name" value="AmpC-like"/>
</dbReference>
<name>A0ABT6GIM4_MYCGU</name>
<dbReference type="SUPFAM" id="SSF56601">
    <property type="entry name" value="beta-lactamase/transpeptidase-like"/>
    <property type="match status" value="1"/>
</dbReference>
<reference evidence="3" key="1">
    <citation type="journal article" date="2023" name="Environ. Microbiol.">
        <title>The 2-methylpropene degradation pathway in Mycobacteriaceae family strains.</title>
        <authorList>
            <person name="Helbich S."/>
            <person name="Barrantes I."/>
            <person name="Dos Anjos Borges L.G."/>
            <person name="Pieper D.H."/>
            <person name="Vainshtein Y."/>
            <person name="Sohn K."/>
            <person name="Engesser K.H."/>
        </authorList>
    </citation>
    <scope>NUCLEOTIDE SEQUENCE</scope>
    <source>
        <strain evidence="3">IBE100</strain>
    </source>
</reference>
<dbReference type="Proteomes" id="UP001154266">
    <property type="component" value="Unassembled WGS sequence"/>
</dbReference>
<keyword evidence="4" id="KW-1185">Reference proteome</keyword>
<evidence type="ECO:0000313" key="3">
    <source>
        <dbReference type="EMBL" id="MDG5481233.1"/>
    </source>
</evidence>
<proteinExistence type="predicted"/>
<feature type="domain" description="Beta-lactamase-related" evidence="2">
    <location>
        <begin position="79"/>
        <end position="380"/>
    </location>
</feature>
<dbReference type="PANTHER" id="PTHR46825">
    <property type="entry name" value="D-ALANYL-D-ALANINE-CARBOXYPEPTIDASE/ENDOPEPTIDASE AMPH"/>
    <property type="match status" value="1"/>
</dbReference>
<evidence type="ECO:0000313" key="4">
    <source>
        <dbReference type="Proteomes" id="UP001154266"/>
    </source>
</evidence>
<dbReference type="Gene3D" id="3.40.710.10">
    <property type="entry name" value="DD-peptidase/beta-lactamase superfamily"/>
    <property type="match status" value="1"/>
</dbReference>
<dbReference type="InterPro" id="IPR012338">
    <property type="entry name" value="Beta-lactam/transpept-like"/>
</dbReference>
<comment type="caution">
    <text evidence="3">The sequence shown here is derived from an EMBL/GenBank/DDBJ whole genome shotgun (WGS) entry which is preliminary data.</text>
</comment>
<protein>
    <submittedName>
        <fullName evidence="3">Beta-lactamase family protein</fullName>
    </submittedName>
</protein>
<dbReference type="InterPro" id="IPR001466">
    <property type="entry name" value="Beta-lactam-related"/>
</dbReference>
<keyword evidence="1" id="KW-0732">Signal</keyword>
<dbReference type="Pfam" id="PF00144">
    <property type="entry name" value="Beta-lactamase"/>
    <property type="match status" value="1"/>
</dbReference>
<feature type="signal peptide" evidence="1">
    <location>
        <begin position="1"/>
        <end position="43"/>
    </location>
</feature>
<evidence type="ECO:0000259" key="2">
    <source>
        <dbReference type="Pfam" id="PF00144"/>
    </source>
</evidence>
<dbReference type="PANTHER" id="PTHR46825:SF9">
    <property type="entry name" value="BETA-LACTAMASE-RELATED DOMAIN-CONTAINING PROTEIN"/>
    <property type="match status" value="1"/>
</dbReference>
<gene>
    <name evidence="3" type="ORF">MNO81_00290</name>
</gene>
<feature type="chain" id="PRO_5047058336" evidence="1">
    <location>
        <begin position="44"/>
        <end position="390"/>
    </location>
</feature>
<evidence type="ECO:0000256" key="1">
    <source>
        <dbReference type="SAM" id="SignalP"/>
    </source>
</evidence>
<sequence>MDILSAREVAMVTRCAGATRKRQLAIRLVVVALLLGACSSALAPAPGTHDRSAATAAFAPDESAARSQDVLNGAIKLDEPGCSAAVGVDGEVVWKGVRGLADLKTGAEITDSTVFDIASVSKQFTATAVLLLVDAGKLSLDDTLASMVPGLPAWAETVTVGQVMHQTSGIPDYIGLLEDAGYQYSDRTTQEQALQILAQVRDLDFEPGDQFEYSNSNYLLLADIVQRVSGQPLPAYLSAQVFKPLDLAMAMDAGSSIPGKALSYGFDEDTSEYTASNSAWEQVGDGAIQTTPTQLVRWADNYRTGKLGGQRLLDEQVEGAADTGSGDGDRYGAGIFVYPDGSLDHDGSWAGFVSAFRVSADRHTSIAVTCNTDTQDPVAIADELQDIWEG</sequence>